<proteinExistence type="predicted"/>
<dbReference type="RefSeq" id="WP_185675047.1">
    <property type="nucleotide sequence ID" value="NZ_JACHVB010000020.1"/>
</dbReference>
<sequence>MKTDLLRQRLAADPHNPLFHFSLAQALSQDAQWQEAVEHLQFCSESRDDWMLPRIMLGKALMESGRHEEALPWLREGLRLAIEQHHDDPAEEARRLLAELGKD</sequence>
<dbReference type="Gene3D" id="1.25.40.10">
    <property type="entry name" value="Tetratricopeptide repeat domain"/>
    <property type="match status" value="1"/>
</dbReference>
<dbReference type="Proteomes" id="UP000546464">
    <property type="component" value="Unassembled WGS sequence"/>
</dbReference>
<reference evidence="1 2" key="1">
    <citation type="submission" date="2020-07" db="EMBL/GenBank/DDBJ databases">
        <authorList>
            <person name="Feng X."/>
        </authorList>
    </citation>
    <scope>NUCLEOTIDE SEQUENCE [LARGE SCALE GENOMIC DNA]</scope>
    <source>
        <strain evidence="1 2">JCM31066</strain>
    </source>
</reference>
<protein>
    <submittedName>
        <fullName evidence="1">Molecular chaperone DnaJ</fullName>
    </submittedName>
</protein>
<dbReference type="AlphaFoldDB" id="A0A842HC63"/>
<dbReference type="InterPro" id="IPR011990">
    <property type="entry name" value="TPR-like_helical_dom_sf"/>
</dbReference>
<evidence type="ECO:0000313" key="2">
    <source>
        <dbReference type="Proteomes" id="UP000546464"/>
    </source>
</evidence>
<comment type="caution">
    <text evidence="1">The sequence shown here is derived from an EMBL/GenBank/DDBJ whole genome shotgun (WGS) entry which is preliminary data.</text>
</comment>
<gene>
    <name evidence="1" type="ORF">H5P28_07295</name>
</gene>
<organism evidence="1 2">
    <name type="scientific">Ruficoccus amylovorans</name>
    <dbReference type="NCBI Taxonomy" id="1804625"/>
    <lineage>
        <taxon>Bacteria</taxon>
        <taxon>Pseudomonadati</taxon>
        <taxon>Verrucomicrobiota</taxon>
        <taxon>Opitutia</taxon>
        <taxon>Puniceicoccales</taxon>
        <taxon>Cerasicoccaceae</taxon>
        <taxon>Ruficoccus</taxon>
    </lineage>
</organism>
<dbReference type="EMBL" id="JACHVB010000020">
    <property type="protein sequence ID" value="MBC2594065.1"/>
    <property type="molecule type" value="Genomic_DNA"/>
</dbReference>
<name>A0A842HC63_9BACT</name>
<dbReference type="SUPFAM" id="SSF48452">
    <property type="entry name" value="TPR-like"/>
    <property type="match status" value="1"/>
</dbReference>
<evidence type="ECO:0000313" key="1">
    <source>
        <dbReference type="EMBL" id="MBC2594065.1"/>
    </source>
</evidence>
<accession>A0A842HC63</accession>
<keyword evidence="2" id="KW-1185">Reference proteome</keyword>